<evidence type="ECO:0000256" key="9">
    <source>
        <dbReference type="SAM" id="Phobius"/>
    </source>
</evidence>
<dbReference type="InterPro" id="IPR002898">
    <property type="entry name" value="MotA_ExbB_proton_chnl"/>
</dbReference>
<keyword evidence="3" id="KW-1003">Cell membrane</keyword>
<dbReference type="GO" id="GO:0017038">
    <property type="term" value="P:protein import"/>
    <property type="evidence" value="ECO:0007669"/>
    <property type="project" value="TreeGrafter"/>
</dbReference>
<feature type="transmembrane region" description="Helical" evidence="9">
    <location>
        <begin position="109"/>
        <end position="130"/>
    </location>
</feature>
<feature type="domain" description="MotA/TolQ/ExbB proton channel" evidence="10">
    <location>
        <begin position="71"/>
        <end position="188"/>
    </location>
</feature>
<protein>
    <submittedName>
        <fullName evidence="11">MotA/TolQ/ExbB proton channel family protein</fullName>
    </submittedName>
</protein>
<dbReference type="GO" id="GO:0005886">
    <property type="term" value="C:plasma membrane"/>
    <property type="evidence" value="ECO:0007669"/>
    <property type="project" value="UniProtKB-SubCell"/>
</dbReference>
<evidence type="ECO:0000256" key="6">
    <source>
        <dbReference type="ARBA" id="ARBA00022989"/>
    </source>
</evidence>
<evidence type="ECO:0000259" key="10">
    <source>
        <dbReference type="Pfam" id="PF01618"/>
    </source>
</evidence>
<comment type="similarity">
    <text evidence="8">Belongs to the exbB/tolQ family.</text>
</comment>
<dbReference type="AlphaFoldDB" id="A0A7X6DUF6"/>
<keyword evidence="12" id="KW-1185">Reference proteome</keyword>
<evidence type="ECO:0000313" key="11">
    <source>
        <dbReference type="EMBL" id="NKE73544.1"/>
    </source>
</evidence>
<name>A0A7X6DUF6_9BACT</name>
<dbReference type="PANTHER" id="PTHR30625">
    <property type="entry name" value="PROTEIN TOLQ"/>
    <property type="match status" value="1"/>
</dbReference>
<reference evidence="11 12" key="1">
    <citation type="journal article" date="2020" name="Nature">
        <title>Bacterial chemolithoautotrophy via manganese oxidation.</title>
        <authorList>
            <person name="Yu H."/>
            <person name="Leadbetter J.R."/>
        </authorList>
    </citation>
    <scope>NUCLEOTIDE SEQUENCE [LARGE SCALE GENOMIC DNA]</scope>
    <source>
        <strain evidence="11 12">Mn-1</strain>
    </source>
</reference>
<keyword evidence="2 8" id="KW-0813">Transport</keyword>
<evidence type="ECO:0000256" key="2">
    <source>
        <dbReference type="ARBA" id="ARBA00022448"/>
    </source>
</evidence>
<evidence type="ECO:0000256" key="1">
    <source>
        <dbReference type="ARBA" id="ARBA00004651"/>
    </source>
</evidence>
<dbReference type="Pfam" id="PF01618">
    <property type="entry name" value="MotA_ExbB"/>
    <property type="match status" value="1"/>
</dbReference>
<evidence type="ECO:0000256" key="4">
    <source>
        <dbReference type="ARBA" id="ARBA00022692"/>
    </source>
</evidence>
<feature type="transmembrane region" description="Helical" evidence="9">
    <location>
        <begin position="150"/>
        <end position="172"/>
    </location>
</feature>
<feature type="transmembrane region" description="Helical" evidence="9">
    <location>
        <begin position="6"/>
        <end position="27"/>
    </location>
</feature>
<dbReference type="InterPro" id="IPR050790">
    <property type="entry name" value="ExbB/TolQ_transport"/>
</dbReference>
<proteinExistence type="inferred from homology"/>
<evidence type="ECO:0000256" key="8">
    <source>
        <dbReference type="RuleBase" id="RU004057"/>
    </source>
</evidence>
<keyword evidence="4 9" id="KW-0812">Transmembrane</keyword>
<keyword evidence="6 9" id="KW-1133">Transmembrane helix</keyword>
<dbReference type="Proteomes" id="UP000534783">
    <property type="component" value="Unassembled WGS sequence"/>
</dbReference>
<dbReference type="PANTHER" id="PTHR30625:SF15">
    <property type="entry name" value="BIOPOLYMER TRANSPORT PROTEIN EXBB"/>
    <property type="match status" value="1"/>
</dbReference>
<comment type="caution">
    <text evidence="11">The sequence shown here is derived from an EMBL/GenBank/DDBJ whole genome shotgun (WGS) entry which is preliminary data.</text>
</comment>
<gene>
    <name evidence="11" type="ORF">MNODULE_22545</name>
</gene>
<dbReference type="RefSeq" id="WP_168063504.1">
    <property type="nucleotide sequence ID" value="NZ_VTOW01000008.1"/>
</dbReference>
<accession>A0A7X6DUF6</accession>
<evidence type="ECO:0000256" key="5">
    <source>
        <dbReference type="ARBA" id="ARBA00022927"/>
    </source>
</evidence>
<comment type="subcellular location">
    <subcellularLocation>
        <location evidence="1">Cell membrane</location>
        <topology evidence="1">Multi-pass membrane protein</topology>
    </subcellularLocation>
    <subcellularLocation>
        <location evidence="8">Membrane</location>
        <topology evidence="8">Multi-pass membrane protein</topology>
    </subcellularLocation>
</comment>
<dbReference type="EMBL" id="VTOW01000008">
    <property type="protein sequence ID" value="NKE73544.1"/>
    <property type="molecule type" value="Genomic_DNA"/>
</dbReference>
<keyword evidence="5 8" id="KW-0653">Protein transport</keyword>
<organism evidence="11 12">
    <name type="scientific">Candidatus Manganitrophus noduliformans</name>
    <dbReference type="NCBI Taxonomy" id="2606439"/>
    <lineage>
        <taxon>Bacteria</taxon>
        <taxon>Pseudomonadati</taxon>
        <taxon>Nitrospirota</taxon>
        <taxon>Nitrospiria</taxon>
        <taxon>Candidatus Troglogloeales</taxon>
        <taxon>Candidatus Manganitrophaceae</taxon>
        <taxon>Candidatus Manganitrophus</taxon>
    </lineage>
</organism>
<keyword evidence="7 9" id="KW-0472">Membrane</keyword>
<evidence type="ECO:0000256" key="7">
    <source>
        <dbReference type="ARBA" id="ARBA00023136"/>
    </source>
</evidence>
<evidence type="ECO:0000256" key="3">
    <source>
        <dbReference type="ARBA" id="ARBA00022475"/>
    </source>
</evidence>
<evidence type="ECO:0000313" key="12">
    <source>
        <dbReference type="Proteomes" id="UP000534783"/>
    </source>
</evidence>
<sequence>MVDLYLKGGALMHPILLASVVALATAIERGWFFWQIRGEAQGAFEALSERLRSQDREGAMRMAEKIVGPVGLVLKEGLKHRDEGAEVVQEAMAIRGEALLQTIRRGIPLLALIASISTMLGLLGTVVGLVEAFQRVAEMEARVSPALLASGIWAALITTVGGLFVAIPTFIVHHYFQRKVSHLAFQIEHYGSELLLLMKREARRAPAAEWAMGESQCSD</sequence>